<keyword evidence="2" id="KW-1185">Reference proteome</keyword>
<dbReference type="Gene3D" id="3.80.10.10">
    <property type="entry name" value="Ribonuclease Inhibitor"/>
    <property type="match status" value="1"/>
</dbReference>
<proteinExistence type="predicted"/>
<evidence type="ECO:0008006" key="3">
    <source>
        <dbReference type="Google" id="ProtNLM"/>
    </source>
</evidence>
<organism evidence="1 2">
    <name type="scientific">Linnemannia hyalina</name>
    <dbReference type="NCBI Taxonomy" id="64524"/>
    <lineage>
        <taxon>Eukaryota</taxon>
        <taxon>Fungi</taxon>
        <taxon>Fungi incertae sedis</taxon>
        <taxon>Mucoromycota</taxon>
        <taxon>Mortierellomycotina</taxon>
        <taxon>Mortierellomycetes</taxon>
        <taxon>Mortierellales</taxon>
        <taxon>Mortierellaceae</taxon>
        <taxon>Linnemannia</taxon>
    </lineage>
</organism>
<comment type="caution">
    <text evidence="1">The sequence shown here is derived from an EMBL/GenBank/DDBJ whole genome shotgun (WGS) entry which is preliminary data.</text>
</comment>
<dbReference type="InterPro" id="IPR032675">
    <property type="entry name" value="LRR_dom_sf"/>
</dbReference>
<dbReference type="OrthoDB" id="9973021at2759"/>
<dbReference type="EMBL" id="JAHRHY010000011">
    <property type="protein sequence ID" value="KAG9065582.1"/>
    <property type="molecule type" value="Genomic_DNA"/>
</dbReference>
<evidence type="ECO:0000313" key="2">
    <source>
        <dbReference type="Proteomes" id="UP000707451"/>
    </source>
</evidence>
<gene>
    <name evidence="1" type="ORF">KI688_001871</name>
</gene>
<dbReference type="SUPFAM" id="SSF52047">
    <property type="entry name" value="RNI-like"/>
    <property type="match status" value="1"/>
</dbReference>
<name>A0A9P7XR62_9FUNG</name>
<reference evidence="1" key="1">
    <citation type="submission" date="2021-06" db="EMBL/GenBank/DDBJ databases">
        <title>Genome Sequence of Mortierella hyaline Strain SCG-10, a Cold-Adapted, Nitrate-Reducing Fungus Isolated from Soil in Minnesota, USA.</title>
        <authorList>
            <person name="Aldossari N."/>
        </authorList>
    </citation>
    <scope>NUCLEOTIDE SEQUENCE</scope>
    <source>
        <strain evidence="1">SCG-10</strain>
    </source>
</reference>
<evidence type="ECO:0000313" key="1">
    <source>
        <dbReference type="EMBL" id="KAG9065582.1"/>
    </source>
</evidence>
<dbReference type="Proteomes" id="UP000707451">
    <property type="component" value="Unassembled WGS sequence"/>
</dbReference>
<sequence length="665" mass="76911">MKGLFKTKRAPPQERPRSPIHIPEILERIVSFIDTPADNLAVLQVCRDWHRMFHHLFVREVVVDYGLEQQQGLLSFFSSKASTAALENLPTAGSLRWYDGFGRYYGLHDVDPHKERRWQALVDALQRSHELNQWRQKQPSNPRWLLKDVSPLRHLEISGRQGLRDGFPMLLPFLGSLTRLCLQWGGPNASVSMSDVFRSSPLLETVSFTTRGYLLVKGLESIPAGAPLRLRSLSLRRVHLLQWHFENLLSATPKLEALRLVDMRTNNTASAQYSLSRLVQSLQNRSIRLSTFHVHPTAFRDGVLDLELSDVMYELDLTLTGWSFWGGDLTDKILSSLRSLHNVVTTLELHNIDLSATGPNCRLHQYLCKSPHLLHLRAPRTAIMVEALDVHARSHIIHKGYLEVERDKGKVNSDREWNQFRVACNHGQTQVWMCRKLRTLHCSIYSRTEPEFTSPARSRIVFGYFSRICPNLQDLQISMPIQHNVNGAIVYPKLDLRLEGGLCLLTRMKHLCILRLESLERKPSCQPKDLGWILSWESQKEKKESKQQRALRSATVEGWIDWLKTEETDDNHWRNDFATVRWRPKDDPVDVDEPWLKEDLKTMGLLLDVKLLLDEMDCPDDGVEYRCWPALRHISLNSPGESALSPEKEFRRLFPSRFDIIRPIR</sequence>
<dbReference type="Gene3D" id="1.20.1280.50">
    <property type="match status" value="1"/>
</dbReference>
<accession>A0A9P7XR62</accession>
<dbReference type="AlphaFoldDB" id="A0A9P7XR62"/>
<protein>
    <recommendedName>
        <fullName evidence="3">F-box domain-containing protein</fullName>
    </recommendedName>
</protein>